<reference evidence="2 3" key="1">
    <citation type="submission" date="2016-08" db="EMBL/GenBank/DDBJ databases">
        <authorList>
            <person name="Seilhamer J.J."/>
        </authorList>
    </citation>
    <scope>NUCLEOTIDE SEQUENCE [LARGE SCALE GENOMIC DNA]</scope>
    <source>
        <strain evidence="2 3">P1-7</strain>
    </source>
</reference>
<evidence type="ECO:0000313" key="3">
    <source>
        <dbReference type="Proteomes" id="UP000199205"/>
    </source>
</evidence>
<dbReference type="RefSeq" id="WP_037200373.1">
    <property type="nucleotide sequence ID" value="NZ_FMAF01000020.1"/>
</dbReference>
<accession>A0A1C3WYP8</accession>
<feature type="region of interest" description="Disordered" evidence="1">
    <location>
        <begin position="51"/>
        <end position="77"/>
    </location>
</feature>
<dbReference type="EMBL" id="FMAF01000020">
    <property type="protein sequence ID" value="SCB45137.1"/>
    <property type="molecule type" value="Genomic_DNA"/>
</dbReference>
<dbReference type="AlphaFoldDB" id="A0A1C3WYP8"/>
<sequence length="99" mass="11266">MLTNYFFRDLYNDRWGDPANLKAIEPPSGADKDRAAARGIFGRLRRLYRGSPSRPSPWSFTIPSETPDAESETSAWRRNECDATQPKFLNIAKALSRNC</sequence>
<dbReference type="Proteomes" id="UP000199205">
    <property type="component" value="Unassembled WGS sequence"/>
</dbReference>
<protein>
    <submittedName>
        <fullName evidence="2">Uncharacterized protein</fullName>
    </submittedName>
</protein>
<organism evidence="2 3">
    <name type="scientific">Rhizobium lusitanum</name>
    <dbReference type="NCBI Taxonomy" id="293958"/>
    <lineage>
        <taxon>Bacteria</taxon>
        <taxon>Pseudomonadati</taxon>
        <taxon>Pseudomonadota</taxon>
        <taxon>Alphaproteobacteria</taxon>
        <taxon>Hyphomicrobiales</taxon>
        <taxon>Rhizobiaceae</taxon>
        <taxon>Rhizobium/Agrobacterium group</taxon>
        <taxon>Rhizobium</taxon>
    </lineage>
</organism>
<dbReference type="OrthoDB" id="8304657at2"/>
<evidence type="ECO:0000256" key="1">
    <source>
        <dbReference type="SAM" id="MobiDB-lite"/>
    </source>
</evidence>
<evidence type="ECO:0000313" key="2">
    <source>
        <dbReference type="EMBL" id="SCB45137.1"/>
    </source>
</evidence>
<name>A0A1C3WYP8_9HYPH</name>
<gene>
    <name evidence="2" type="ORF">GA0061101_12068</name>
</gene>
<proteinExistence type="predicted"/>